<comment type="caution">
    <text evidence="1">The sequence shown here is derived from an EMBL/GenBank/DDBJ whole genome shotgun (WGS) entry which is preliminary data.</text>
</comment>
<gene>
    <name evidence="1" type="ORF">OZSIB_3469</name>
</gene>
<protein>
    <recommendedName>
        <fullName evidence="3">DUF2877 domain-containing protein</fullName>
    </recommendedName>
</protein>
<dbReference type="InterPro" id="IPR021530">
    <property type="entry name" value="AllH-like"/>
</dbReference>
<accession>A0A367ZR18</accession>
<evidence type="ECO:0000313" key="1">
    <source>
        <dbReference type="EMBL" id="RCK80287.1"/>
    </source>
</evidence>
<name>A0A367ZR18_9BACT</name>
<evidence type="ECO:0000313" key="2">
    <source>
        <dbReference type="Proteomes" id="UP000252355"/>
    </source>
</evidence>
<dbReference type="AlphaFoldDB" id="A0A367ZR18"/>
<sequence length="281" mass="30292">MIGRVVGVDPRLLEEPDDLVNLVLRARHEQALSFFSTISQRLVTVAAAAAGSGPDRILVERVPSVSVPLPGDGWKVEHGFLHVPGGGRFDLTAVPRYPTMGVAMVRDFPGRMRGALVRRTRQASPELERRLHDLAGALKKHLTEEVEMPIIRVIGFGPGVYPAGDIALCGLLLTGRALGMGRVPVHWLGRLSMEVRRFMHRTTRFAAACLGYALEGRTTQAQEAFFAAMARDFEGAVDLAVEAVARERDGSGPAFLVGVRVALDMVRSDVFAIPTGAAPAA</sequence>
<dbReference type="Proteomes" id="UP000252355">
    <property type="component" value="Unassembled WGS sequence"/>
</dbReference>
<organism evidence="1 2">
    <name type="scientific">Candidatus Ozemobacter sibiricus</name>
    <dbReference type="NCBI Taxonomy" id="2268124"/>
    <lineage>
        <taxon>Bacteria</taxon>
        <taxon>Candidatus Ozemobacteria</taxon>
        <taxon>Candidatus Ozemobacterales</taxon>
        <taxon>Candidatus Ozemobacteraceae</taxon>
        <taxon>Candidatus Ozemobacter</taxon>
    </lineage>
</organism>
<dbReference type="Pfam" id="PF11392">
    <property type="entry name" value="AllH"/>
    <property type="match status" value="1"/>
</dbReference>
<proteinExistence type="predicted"/>
<reference evidence="1 2" key="1">
    <citation type="submission" date="2018-05" db="EMBL/GenBank/DDBJ databases">
        <title>A metagenomic window into the 2 km-deep terrestrial subsurface aquifer revealed taxonomically and functionally diverse microbial community comprising novel uncultured bacterial lineages.</title>
        <authorList>
            <person name="Kadnikov V.V."/>
            <person name="Mardanov A.V."/>
            <person name="Beletsky A.V."/>
            <person name="Banks D."/>
            <person name="Pimenov N.V."/>
            <person name="Frank Y.A."/>
            <person name="Karnachuk O.V."/>
            <person name="Ravin N.V."/>
        </authorList>
    </citation>
    <scope>NUCLEOTIDE SEQUENCE [LARGE SCALE GENOMIC DNA]</scope>
    <source>
        <strain evidence="1">BY5</strain>
    </source>
</reference>
<evidence type="ECO:0008006" key="3">
    <source>
        <dbReference type="Google" id="ProtNLM"/>
    </source>
</evidence>
<dbReference type="EMBL" id="QOQW01000007">
    <property type="protein sequence ID" value="RCK80287.1"/>
    <property type="molecule type" value="Genomic_DNA"/>
</dbReference>